<reference evidence="2" key="1">
    <citation type="journal article" date="2019" name="Int. J. Syst. Evol. Microbiol.">
        <title>The Global Catalogue of Microorganisms (GCM) 10K type strain sequencing project: providing services to taxonomists for standard genome sequencing and annotation.</title>
        <authorList>
            <consortium name="The Broad Institute Genomics Platform"/>
            <consortium name="The Broad Institute Genome Sequencing Center for Infectious Disease"/>
            <person name="Wu L."/>
            <person name="Ma J."/>
        </authorList>
    </citation>
    <scope>NUCLEOTIDE SEQUENCE [LARGE SCALE GENOMIC DNA]</scope>
    <source>
        <strain evidence="2">CGMCC 4.7204</strain>
    </source>
</reference>
<dbReference type="Proteomes" id="UP001595767">
    <property type="component" value="Unassembled WGS sequence"/>
</dbReference>
<gene>
    <name evidence="1" type="ORF">ACFOW8_07685</name>
</gene>
<sequence length="110" mass="11136">MGDTVSGGFVADPVAMSQTVDTVTDTVTTTRTSAKEVAAAAWVAADAGRAYSSSGQKIDSALDRVVSWAKVWTSASEQLADAIGKAAITYTAVDKTTARGLDGAAPAPVK</sequence>
<dbReference type="EMBL" id="JBHSBA010000003">
    <property type="protein sequence ID" value="MFC4124802.1"/>
    <property type="molecule type" value="Genomic_DNA"/>
</dbReference>
<evidence type="ECO:0008006" key="3">
    <source>
        <dbReference type="Google" id="ProtNLM"/>
    </source>
</evidence>
<proteinExistence type="predicted"/>
<keyword evidence="2" id="KW-1185">Reference proteome</keyword>
<accession>A0ABV8L1X7</accession>
<evidence type="ECO:0000313" key="1">
    <source>
        <dbReference type="EMBL" id="MFC4124802.1"/>
    </source>
</evidence>
<evidence type="ECO:0000313" key="2">
    <source>
        <dbReference type="Proteomes" id="UP001595767"/>
    </source>
</evidence>
<name>A0ABV8L1X7_9NOCA</name>
<dbReference type="RefSeq" id="WP_378547498.1">
    <property type="nucleotide sequence ID" value="NZ_JBHSBA010000003.1"/>
</dbReference>
<protein>
    <recommendedName>
        <fullName evidence="3">Excreted virulence factor EspC (Type VII ESX diderm)</fullName>
    </recommendedName>
</protein>
<organism evidence="1 2">
    <name type="scientific">Nocardia rhizosphaerae</name>
    <dbReference type="NCBI Taxonomy" id="1691571"/>
    <lineage>
        <taxon>Bacteria</taxon>
        <taxon>Bacillati</taxon>
        <taxon>Actinomycetota</taxon>
        <taxon>Actinomycetes</taxon>
        <taxon>Mycobacteriales</taxon>
        <taxon>Nocardiaceae</taxon>
        <taxon>Nocardia</taxon>
    </lineage>
</organism>
<comment type="caution">
    <text evidence="1">The sequence shown here is derived from an EMBL/GenBank/DDBJ whole genome shotgun (WGS) entry which is preliminary data.</text>
</comment>